<reference evidence="1" key="1">
    <citation type="submission" date="2022-05" db="EMBL/GenBank/DDBJ databases">
        <title>The Musa troglodytarum L. genome provides insights into the mechanism of non-climacteric behaviour and enrichment of carotenoids.</title>
        <authorList>
            <person name="Wang J."/>
        </authorList>
    </citation>
    <scope>NUCLEOTIDE SEQUENCE</scope>
    <source>
        <tissue evidence="1">Leaf</tissue>
    </source>
</reference>
<dbReference type="EMBL" id="CP097506">
    <property type="protein sequence ID" value="URD97059.1"/>
    <property type="molecule type" value="Genomic_DNA"/>
</dbReference>
<protein>
    <submittedName>
        <fullName evidence="1">Uncharacterized protein</fullName>
    </submittedName>
</protein>
<accession>A0A9E7FJI8</accession>
<organism evidence="1 2">
    <name type="scientific">Musa troglodytarum</name>
    <name type="common">fe'i banana</name>
    <dbReference type="NCBI Taxonomy" id="320322"/>
    <lineage>
        <taxon>Eukaryota</taxon>
        <taxon>Viridiplantae</taxon>
        <taxon>Streptophyta</taxon>
        <taxon>Embryophyta</taxon>
        <taxon>Tracheophyta</taxon>
        <taxon>Spermatophyta</taxon>
        <taxon>Magnoliopsida</taxon>
        <taxon>Liliopsida</taxon>
        <taxon>Zingiberales</taxon>
        <taxon>Musaceae</taxon>
        <taxon>Musa</taxon>
    </lineage>
</organism>
<proteinExistence type="predicted"/>
<dbReference type="Proteomes" id="UP001055439">
    <property type="component" value="Chromosome 4"/>
</dbReference>
<dbReference type="EMBL" id="CP097506">
    <property type="protein sequence ID" value="URD97060.1"/>
    <property type="molecule type" value="Genomic_DNA"/>
</dbReference>
<evidence type="ECO:0000313" key="1">
    <source>
        <dbReference type="EMBL" id="URD97059.1"/>
    </source>
</evidence>
<sequence length="64" mass="7302">MPVRIVLRMLFDSGPWTADPLRNGPVERGVEQICKDEDEAEGLVCWIRKKTSQSWFGAPNINDE</sequence>
<evidence type="ECO:0000313" key="2">
    <source>
        <dbReference type="Proteomes" id="UP001055439"/>
    </source>
</evidence>
<gene>
    <name evidence="1" type="ORF">MUK42_24446</name>
</gene>
<name>A0A9E7FJI8_9LILI</name>
<dbReference type="AlphaFoldDB" id="A0A9E7FJI8"/>
<keyword evidence="2" id="KW-1185">Reference proteome</keyword>